<accession>A0A4R5PM05</accession>
<dbReference type="InterPro" id="IPR050712">
    <property type="entry name" value="NAD(P)H-dep_reductase"/>
</dbReference>
<feature type="domain" description="NADPH-dependent FMN reductase-like" evidence="1">
    <location>
        <begin position="10"/>
        <end position="157"/>
    </location>
</feature>
<dbReference type="Pfam" id="PF03358">
    <property type="entry name" value="FMN_red"/>
    <property type="match status" value="1"/>
</dbReference>
<dbReference type="InterPro" id="IPR029039">
    <property type="entry name" value="Flavoprotein-like_sf"/>
</dbReference>
<comment type="caution">
    <text evidence="2">The sequence shown here is derived from an EMBL/GenBank/DDBJ whole genome shotgun (WGS) entry which is preliminary data.</text>
</comment>
<evidence type="ECO:0000313" key="3">
    <source>
        <dbReference type="Proteomes" id="UP000295131"/>
    </source>
</evidence>
<keyword evidence="3" id="KW-1185">Reference proteome</keyword>
<dbReference type="SUPFAM" id="SSF52218">
    <property type="entry name" value="Flavoproteins"/>
    <property type="match status" value="1"/>
</dbReference>
<dbReference type="GO" id="GO:0010181">
    <property type="term" value="F:FMN binding"/>
    <property type="evidence" value="ECO:0007669"/>
    <property type="project" value="TreeGrafter"/>
</dbReference>
<proteinExistence type="predicted"/>
<dbReference type="GO" id="GO:0016491">
    <property type="term" value="F:oxidoreductase activity"/>
    <property type="evidence" value="ECO:0007669"/>
    <property type="project" value="InterPro"/>
</dbReference>
<evidence type="ECO:0000313" key="2">
    <source>
        <dbReference type="EMBL" id="TDH37878.1"/>
    </source>
</evidence>
<name>A0A4R5PM05_9HYPH</name>
<dbReference type="PANTHER" id="PTHR30543">
    <property type="entry name" value="CHROMATE REDUCTASE"/>
    <property type="match status" value="1"/>
</dbReference>
<reference evidence="2 3" key="1">
    <citation type="journal article" date="2013" name="Int. J. Syst. Evol. Microbiol.">
        <title>Hoeflea suaedae sp. nov., an endophytic bacterium isolated from the root of the halophyte Suaeda maritima.</title>
        <authorList>
            <person name="Chung E.J."/>
            <person name="Park J.A."/>
            <person name="Pramanik P."/>
            <person name="Bibi F."/>
            <person name="Jeon C.O."/>
            <person name="Chung Y.R."/>
        </authorList>
    </citation>
    <scope>NUCLEOTIDE SEQUENCE [LARGE SCALE GENOMIC DNA]</scope>
    <source>
        <strain evidence="2 3">YC6898</strain>
    </source>
</reference>
<dbReference type="AlphaFoldDB" id="A0A4R5PM05"/>
<dbReference type="Proteomes" id="UP000295131">
    <property type="component" value="Unassembled WGS sequence"/>
</dbReference>
<protein>
    <submittedName>
        <fullName evidence="2">NADPH-dependent oxidoreductase</fullName>
    </submittedName>
</protein>
<dbReference type="InterPro" id="IPR005025">
    <property type="entry name" value="FMN_Rdtase-like_dom"/>
</dbReference>
<organism evidence="2 3">
    <name type="scientific">Pseudohoeflea suaedae</name>
    <dbReference type="NCBI Taxonomy" id="877384"/>
    <lineage>
        <taxon>Bacteria</taxon>
        <taxon>Pseudomonadati</taxon>
        <taxon>Pseudomonadota</taxon>
        <taxon>Alphaproteobacteria</taxon>
        <taxon>Hyphomicrobiales</taxon>
        <taxon>Rhizobiaceae</taxon>
        <taxon>Pseudohoeflea</taxon>
    </lineage>
</organism>
<sequence length="191" mass="19529">MLSVLADIGPKILVLSAGGASGAGPTLARIVSRSLANADADVTHIALADYPMPLLASGPGGNASVLPDNARKIARHLAMHDGVLLISGEVNASLPAAVKNMIDWVSLVPGAPWNGPPVVLATLTGKTGGQTAVGDHLRTVLEAAGVRDIPGTFVFRTAELEAAGEGEGMVSIRIRAVTDMLLRAIPRQLPV</sequence>
<dbReference type="Gene3D" id="3.40.50.360">
    <property type="match status" value="1"/>
</dbReference>
<evidence type="ECO:0000259" key="1">
    <source>
        <dbReference type="Pfam" id="PF03358"/>
    </source>
</evidence>
<dbReference type="PANTHER" id="PTHR30543:SF21">
    <property type="entry name" value="NAD(P)H-DEPENDENT FMN REDUCTASE LOT6"/>
    <property type="match status" value="1"/>
</dbReference>
<dbReference type="GO" id="GO:0005829">
    <property type="term" value="C:cytosol"/>
    <property type="evidence" value="ECO:0007669"/>
    <property type="project" value="TreeGrafter"/>
</dbReference>
<gene>
    <name evidence="2" type="ORF">E2A64_01695</name>
</gene>
<dbReference type="EMBL" id="SMSI01000001">
    <property type="protein sequence ID" value="TDH37878.1"/>
    <property type="molecule type" value="Genomic_DNA"/>
</dbReference>